<keyword evidence="5" id="KW-1185">Reference proteome</keyword>
<comment type="similarity">
    <text evidence="1">Belongs to the ATP-dependent AMP-binding enzyme family.</text>
</comment>
<evidence type="ECO:0000256" key="2">
    <source>
        <dbReference type="ARBA" id="ARBA00022598"/>
    </source>
</evidence>
<dbReference type="Gene3D" id="3.40.50.12780">
    <property type="entry name" value="N-terminal domain of ligase-like"/>
    <property type="match status" value="1"/>
</dbReference>
<evidence type="ECO:0000313" key="5">
    <source>
        <dbReference type="Proteomes" id="UP000246744"/>
    </source>
</evidence>
<dbReference type="EMBL" id="QGTS01000003">
    <property type="protein sequence ID" value="PWW10843.1"/>
    <property type="molecule type" value="Genomic_DNA"/>
</dbReference>
<feature type="domain" description="AMP-dependent synthetase/ligase" evidence="3">
    <location>
        <begin position="10"/>
        <end position="337"/>
    </location>
</feature>
<dbReference type="GO" id="GO:0016877">
    <property type="term" value="F:ligase activity, forming carbon-sulfur bonds"/>
    <property type="evidence" value="ECO:0007669"/>
    <property type="project" value="UniProtKB-ARBA"/>
</dbReference>
<dbReference type="PANTHER" id="PTHR43767">
    <property type="entry name" value="LONG-CHAIN-FATTY-ACID--COA LIGASE"/>
    <property type="match status" value="1"/>
</dbReference>
<reference evidence="4 5" key="1">
    <citation type="submission" date="2018-05" db="EMBL/GenBank/DDBJ databases">
        <title>Genomic Encyclopedia of Type Strains, Phase IV (KMG-IV): sequencing the most valuable type-strain genomes for metagenomic binning, comparative biology and taxonomic classification.</title>
        <authorList>
            <person name="Goeker M."/>
        </authorList>
    </citation>
    <scope>NUCLEOTIDE SEQUENCE [LARGE SCALE GENOMIC DNA]</scope>
    <source>
        <strain evidence="4 5">DSM 19579</strain>
    </source>
</reference>
<dbReference type="PANTHER" id="PTHR43767:SF8">
    <property type="entry name" value="LONG-CHAIN-FATTY-ACID--COA LIGASE"/>
    <property type="match status" value="1"/>
</dbReference>
<dbReference type="Pfam" id="PF00501">
    <property type="entry name" value="AMP-binding"/>
    <property type="match status" value="1"/>
</dbReference>
<dbReference type="InterPro" id="IPR042099">
    <property type="entry name" value="ANL_N_sf"/>
</dbReference>
<dbReference type="InterPro" id="IPR000873">
    <property type="entry name" value="AMP-dep_synth/lig_dom"/>
</dbReference>
<protein>
    <submittedName>
        <fullName evidence="4">Long-subunit acyl-CoA synthetase (AMP-forming)</fullName>
    </submittedName>
</protein>
<name>A0A317Q5D8_9ENTR</name>
<keyword evidence="2" id="KW-0436">Ligase</keyword>
<dbReference type="InterPro" id="IPR020845">
    <property type="entry name" value="AMP-binding_CS"/>
</dbReference>
<dbReference type="PROSITE" id="PS00455">
    <property type="entry name" value="AMP_BINDING"/>
    <property type="match status" value="1"/>
</dbReference>
<accession>A0A317Q5D8</accession>
<dbReference type="RefSeq" id="WP_170123733.1">
    <property type="nucleotide sequence ID" value="NZ_QGTS01000003.1"/>
</dbReference>
<evidence type="ECO:0000313" key="4">
    <source>
        <dbReference type="EMBL" id="PWW10843.1"/>
    </source>
</evidence>
<dbReference type="SUPFAM" id="SSF56801">
    <property type="entry name" value="Acetyl-CoA synthetase-like"/>
    <property type="match status" value="1"/>
</dbReference>
<evidence type="ECO:0000256" key="1">
    <source>
        <dbReference type="ARBA" id="ARBA00006432"/>
    </source>
</evidence>
<dbReference type="Gene3D" id="3.30.300.30">
    <property type="match status" value="1"/>
</dbReference>
<dbReference type="AlphaFoldDB" id="A0A317Q5D8"/>
<dbReference type="InterPro" id="IPR050237">
    <property type="entry name" value="ATP-dep_AMP-bd_enzyme"/>
</dbReference>
<organism evidence="4 5">
    <name type="scientific">Mangrovibacter plantisponsor</name>
    <dbReference type="NCBI Taxonomy" id="451513"/>
    <lineage>
        <taxon>Bacteria</taxon>
        <taxon>Pseudomonadati</taxon>
        <taxon>Pseudomonadota</taxon>
        <taxon>Gammaproteobacteria</taxon>
        <taxon>Enterobacterales</taxon>
        <taxon>Enterobacteriaceae</taxon>
        <taxon>Mangrovibacter</taxon>
    </lineage>
</organism>
<proteinExistence type="inferred from homology"/>
<evidence type="ECO:0000259" key="3">
    <source>
        <dbReference type="Pfam" id="PF00501"/>
    </source>
</evidence>
<gene>
    <name evidence="4" type="ORF">DES37_103220</name>
</gene>
<dbReference type="InterPro" id="IPR045851">
    <property type="entry name" value="AMP-bd_C_sf"/>
</dbReference>
<comment type="caution">
    <text evidence="4">The sequence shown here is derived from an EMBL/GenBank/DDBJ whole genome shotgun (WGS) entry which is preliminary data.</text>
</comment>
<dbReference type="Proteomes" id="UP000246744">
    <property type="component" value="Unassembled WGS sequence"/>
</dbReference>
<sequence length="469" mass="51061">MLSSALESLALNYPSQPAVNGLAGPVTWRELNDHVCRMATILTQNNIRRLAVELDNGLPWVIADLACLKAGVVMIPVPLFFSEQQKDWLLLSSSADARLATSGKESWHTLDCPNGILQQRRVDVPVPLAHDTVKITFTSGTTGEPKGVCLREKGINFTTQALAKRLAPLGIERHLVVLPFATLLENLCGLYLPLTLGVETVVLPLAEVGFRGSSEFDLEQFITTLTNWQPQSLILVPELLRLLLLAAQRSPEAVRSLKFVAVGGGKVPPALLLQARKFGLPVYEGYGLSECGSVVALNVPGEDKPGTVGKPLEGLELQVDANDVLHVSGPVAMAGYLGHSDSGNAIDTGDIARVDDQGFLAIEGRHKHIQITAFGRNFSPEWVESEAMLCPAVLRLVVYGEGLTRNVALVHCLPGHEEQARAQLDALNERLPDYVRIGPLIFTDEIAKPPFVTPNGRLRRRAVYHHFFC</sequence>